<accession>A0A0K1JGV8</accession>
<dbReference type="NCBIfam" id="TIGR02453">
    <property type="entry name" value="TIGR02453 family protein"/>
    <property type="match status" value="1"/>
</dbReference>
<dbReference type="KEGG" id="lmoi:VV02_08865"/>
<dbReference type="OrthoDB" id="9794241at2"/>
<dbReference type="AlphaFoldDB" id="A0A0K1JGV8"/>
<dbReference type="RefSeq" id="WP_052591022.1">
    <property type="nucleotide sequence ID" value="NZ_CP011112.1"/>
</dbReference>
<dbReference type="InterPro" id="IPR015996">
    <property type="entry name" value="UCP028451"/>
</dbReference>
<evidence type="ECO:0000313" key="1">
    <source>
        <dbReference type="EMBL" id="AKU15941.1"/>
    </source>
</evidence>
<dbReference type="EMBL" id="CP011112">
    <property type="protein sequence ID" value="AKU15941.1"/>
    <property type="molecule type" value="Genomic_DNA"/>
</dbReference>
<name>A0A0K1JGV8_9MICO</name>
<reference evidence="1 2" key="1">
    <citation type="submission" date="2015-03" db="EMBL/GenBank/DDBJ databases">
        <title>Luteipulveratus halotolerans sp. nov., a novel actinobacterium (Dermacoccaceae) from Sarawak, Malaysia.</title>
        <authorList>
            <person name="Juboi H."/>
            <person name="Basik A."/>
            <person name="Shamsul S.S."/>
            <person name="Arnold P."/>
            <person name="Schmitt E.K."/>
            <person name="Sanglier J.-J."/>
            <person name="Yeo T."/>
        </authorList>
    </citation>
    <scope>NUCLEOTIDE SEQUENCE [LARGE SCALE GENOMIC DNA]</scope>
    <source>
        <strain evidence="1 2">MN07-A0370</strain>
    </source>
</reference>
<dbReference type="PANTHER" id="PTHR36452:SF1">
    <property type="entry name" value="DUF2461 DOMAIN-CONTAINING PROTEIN"/>
    <property type="match status" value="1"/>
</dbReference>
<sequence length="211" mass="23576">MTFAGFPEAAFDFYEDLEMDNSKTFWDAHKTVYEKSVKTPMVALLEELEPEFGEAKLFRPYRDVRFSKDKTPYKIHQGAYVAAAPATGWYAELSAAGFRVGGGFYDATPLRLKAIRHAIDSPASIELDKLLTRLKRSGWTLGGDVLKTAPRGYDADHPRIELLKHKSLTLGKTYGFDSAVHTAGLTAKVAKDWRLLTPLVDWVCTQISGIE</sequence>
<keyword evidence="2" id="KW-1185">Reference proteome</keyword>
<dbReference type="PANTHER" id="PTHR36452">
    <property type="entry name" value="CHROMOSOME 12, WHOLE GENOME SHOTGUN SEQUENCE"/>
    <property type="match status" value="1"/>
</dbReference>
<organism evidence="1 2">
    <name type="scientific">Luteipulveratus mongoliensis</name>
    <dbReference type="NCBI Taxonomy" id="571913"/>
    <lineage>
        <taxon>Bacteria</taxon>
        <taxon>Bacillati</taxon>
        <taxon>Actinomycetota</taxon>
        <taxon>Actinomycetes</taxon>
        <taxon>Micrococcales</taxon>
        <taxon>Dermacoccaceae</taxon>
        <taxon>Luteipulveratus</taxon>
    </lineage>
</organism>
<proteinExistence type="predicted"/>
<evidence type="ECO:0008006" key="3">
    <source>
        <dbReference type="Google" id="ProtNLM"/>
    </source>
</evidence>
<protein>
    <recommendedName>
        <fullName evidence="3">TIGR02453 family protein</fullName>
    </recommendedName>
</protein>
<gene>
    <name evidence="1" type="ORF">VV02_08865</name>
</gene>
<dbReference type="Proteomes" id="UP000066480">
    <property type="component" value="Chromosome"/>
</dbReference>
<dbReference type="InterPro" id="IPR012808">
    <property type="entry name" value="CHP02453"/>
</dbReference>
<dbReference type="PATRIC" id="fig|571913.6.peg.1812"/>
<evidence type="ECO:0000313" key="2">
    <source>
        <dbReference type="Proteomes" id="UP000066480"/>
    </source>
</evidence>
<dbReference type="Pfam" id="PF09365">
    <property type="entry name" value="DUF2461"/>
    <property type="match status" value="1"/>
</dbReference>
<dbReference type="PIRSF" id="PIRSF028451">
    <property type="entry name" value="UCP028451"/>
    <property type="match status" value="1"/>
</dbReference>